<evidence type="ECO:0000313" key="2">
    <source>
        <dbReference type="EMBL" id="WIY26142.1"/>
    </source>
</evidence>
<dbReference type="Pfam" id="PF12872">
    <property type="entry name" value="OST-HTH"/>
    <property type="match status" value="1"/>
</dbReference>
<dbReference type="EMBL" id="CP127247">
    <property type="protein sequence ID" value="WIY26142.1"/>
    <property type="molecule type" value="Genomic_DNA"/>
</dbReference>
<sequence length="289" mass="32630">MTTLSDDAQQTLQREVQRLLGRCLLRLQQYERLIKAMMAHHEISGPVHALEAVQAAKIDNTAGKTLGTLVGDLLGSYVVPVEIDPPGKVTTSSPEDVPSFAMKMQLSLPNADFTRVKRDLKELVLLRNNLVHHFIDQHDLWSLDGCRSAHDALVLAYNRIDIHFEELRGWAEDMEKSRRFLASVIQSDMFREQVVNGIATDSTVTWPAAGVVSALREAAGELAVDGWASVAEASRWITERYSDYLPVKYGCSSWRQVVHESRIFELRYFELDGKRSARYREKLNSANTC</sequence>
<name>A0A9Y2L235_9RHOB</name>
<dbReference type="CDD" id="cd10146">
    <property type="entry name" value="LabA_like_C"/>
    <property type="match status" value="1"/>
</dbReference>
<dbReference type="KEGG" id="ppso:QPJ95_04240"/>
<evidence type="ECO:0000259" key="1">
    <source>
        <dbReference type="Pfam" id="PF12872"/>
    </source>
</evidence>
<reference evidence="2 3" key="1">
    <citation type="submission" date="2023-06" db="EMBL/GenBank/DDBJ databases">
        <title>Parasedimentitalea psychrophila sp. nov., a psychrophilic bacterium isolated from deep-sea sediment.</title>
        <authorList>
            <person name="Li A."/>
        </authorList>
    </citation>
    <scope>NUCLEOTIDE SEQUENCE [LARGE SCALE GENOMIC DNA]</scope>
    <source>
        <strain evidence="2 3">QS115</strain>
    </source>
</reference>
<proteinExistence type="predicted"/>
<feature type="domain" description="HTH OST-type" evidence="1">
    <location>
        <begin position="206"/>
        <end position="267"/>
    </location>
</feature>
<organism evidence="2 3">
    <name type="scientific">Parasedimentitalea psychrophila</name>
    <dbReference type="NCBI Taxonomy" id="2997337"/>
    <lineage>
        <taxon>Bacteria</taxon>
        <taxon>Pseudomonadati</taxon>
        <taxon>Pseudomonadota</taxon>
        <taxon>Alphaproteobacteria</taxon>
        <taxon>Rhodobacterales</taxon>
        <taxon>Paracoccaceae</taxon>
        <taxon>Parasedimentitalea</taxon>
    </lineage>
</organism>
<protein>
    <submittedName>
        <fullName evidence="2">OST-HTH/LOTUS domain-containing protein</fullName>
    </submittedName>
</protein>
<dbReference type="InterPro" id="IPR025605">
    <property type="entry name" value="OST-HTH/LOTUS_dom"/>
</dbReference>
<dbReference type="AlphaFoldDB" id="A0A9Y2L235"/>
<evidence type="ECO:0000313" key="3">
    <source>
        <dbReference type="Proteomes" id="UP001238334"/>
    </source>
</evidence>
<dbReference type="Proteomes" id="UP001238334">
    <property type="component" value="Chromosome"/>
</dbReference>
<dbReference type="RefSeq" id="WP_270921257.1">
    <property type="nucleotide sequence ID" value="NZ_CP127247.1"/>
</dbReference>
<gene>
    <name evidence="2" type="ORF">QPJ95_04240</name>
</gene>
<accession>A0A9Y2L235</accession>
<keyword evidence="3" id="KW-1185">Reference proteome</keyword>